<dbReference type="SUPFAM" id="SSF56784">
    <property type="entry name" value="HAD-like"/>
    <property type="match status" value="1"/>
</dbReference>
<gene>
    <name evidence="1" type="ORF">GMARGA_LOCUS41299</name>
</gene>
<protein>
    <submittedName>
        <fullName evidence="1">7966_t:CDS:1</fullName>
    </submittedName>
</protein>
<organism evidence="1 2">
    <name type="scientific">Gigaspora margarita</name>
    <dbReference type="NCBI Taxonomy" id="4874"/>
    <lineage>
        <taxon>Eukaryota</taxon>
        <taxon>Fungi</taxon>
        <taxon>Fungi incertae sedis</taxon>
        <taxon>Mucoromycota</taxon>
        <taxon>Glomeromycotina</taxon>
        <taxon>Glomeromycetes</taxon>
        <taxon>Diversisporales</taxon>
        <taxon>Gigasporaceae</taxon>
        <taxon>Gigaspora</taxon>
    </lineage>
</organism>
<evidence type="ECO:0000313" key="2">
    <source>
        <dbReference type="Proteomes" id="UP000789901"/>
    </source>
</evidence>
<reference evidence="1 2" key="1">
    <citation type="submission" date="2021-06" db="EMBL/GenBank/DDBJ databases">
        <authorList>
            <person name="Kallberg Y."/>
            <person name="Tangrot J."/>
            <person name="Rosling A."/>
        </authorList>
    </citation>
    <scope>NUCLEOTIDE SEQUENCE [LARGE SCALE GENOMIC DNA]</scope>
    <source>
        <strain evidence="1 2">120-4 pot B 10/14</strain>
    </source>
</reference>
<dbReference type="InterPro" id="IPR036412">
    <property type="entry name" value="HAD-like_sf"/>
</dbReference>
<evidence type="ECO:0000313" key="1">
    <source>
        <dbReference type="EMBL" id="CAG8852478.1"/>
    </source>
</evidence>
<accession>A0ABN7XDK6</accession>
<proteinExistence type="predicted"/>
<sequence>QRKEKNKNELFIQEIEDLKTSTATTNPISSVDLCPGKYIIALEQLNLQTSKCLVIEDSHQGVERALDVELNVILVVNEKYKQDYSDLCENNK</sequence>
<name>A0ABN7XDK6_GIGMA</name>
<feature type="non-terminal residue" evidence="1">
    <location>
        <position position="92"/>
    </location>
</feature>
<dbReference type="EMBL" id="CAJVQB010112407">
    <property type="protein sequence ID" value="CAG8852478.1"/>
    <property type="molecule type" value="Genomic_DNA"/>
</dbReference>
<keyword evidence="2" id="KW-1185">Reference proteome</keyword>
<dbReference type="Proteomes" id="UP000789901">
    <property type="component" value="Unassembled WGS sequence"/>
</dbReference>
<dbReference type="InterPro" id="IPR023214">
    <property type="entry name" value="HAD_sf"/>
</dbReference>
<comment type="caution">
    <text evidence="1">The sequence shown here is derived from an EMBL/GenBank/DDBJ whole genome shotgun (WGS) entry which is preliminary data.</text>
</comment>
<dbReference type="Gene3D" id="3.40.50.1000">
    <property type="entry name" value="HAD superfamily/HAD-like"/>
    <property type="match status" value="1"/>
</dbReference>
<feature type="non-terminal residue" evidence="1">
    <location>
        <position position="1"/>
    </location>
</feature>